<protein>
    <submittedName>
        <fullName evidence="2">Dolichyl-phosphate beta-glucosyltransferase ALG5B</fullName>
    </submittedName>
</protein>
<keyword evidence="3" id="KW-1185">Reference proteome</keyword>
<comment type="caution">
    <text evidence="2">The sequence shown here is derived from an EMBL/GenBank/DDBJ whole genome shotgun (WGS) entry which is preliminary data.</text>
</comment>
<evidence type="ECO:0000313" key="2">
    <source>
        <dbReference type="EMBL" id="KAK1903119.1"/>
    </source>
</evidence>
<feature type="non-terminal residue" evidence="2">
    <location>
        <position position="83"/>
    </location>
</feature>
<evidence type="ECO:0000256" key="1">
    <source>
        <dbReference type="SAM" id="MobiDB-lite"/>
    </source>
</evidence>
<sequence>NPPGSGPRQRFTATSAALHGSLPAAISARCVVDERLYEKTECKCTWQKGIDYPDRDPPPTTQTAPGPFDSPHFSVPPTKKPLS</sequence>
<evidence type="ECO:0000313" key="3">
    <source>
        <dbReference type="Proteomes" id="UP001228049"/>
    </source>
</evidence>
<gene>
    <name evidence="2" type="ORF">KUDE01_006078</name>
</gene>
<proteinExistence type="predicted"/>
<accession>A0AAD9CP21</accession>
<organism evidence="2 3">
    <name type="scientific">Dissostichus eleginoides</name>
    <name type="common">Patagonian toothfish</name>
    <name type="synonym">Dissostichus amissus</name>
    <dbReference type="NCBI Taxonomy" id="100907"/>
    <lineage>
        <taxon>Eukaryota</taxon>
        <taxon>Metazoa</taxon>
        <taxon>Chordata</taxon>
        <taxon>Craniata</taxon>
        <taxon>Vertebrata</taxon>
        <taxon>Euteleostomi</taxon>
        <taxon>Actinopterygii</taxon>
        <taxon>Neopterygii</taxon>
        <taxon>Teleostei</taxon>
        <taxon>Neoteleostei</taxon>
        <taxon>Acanthomorphata</taxon>
        <taxon>Eupercaria</taxon>
        <taxon>Perciformes</taxon>
        <taxon>Notothenioidei</taxon>
        <taxon>Nototheniidae</taxon>
        <taxon>Dissostichus</taxon>
    </lineage>
</organism>
<dbReference type="AlphaFoldDB" id="A0AAD9CP21"/>
<feature type="non-terminal residue" evidence="2">
    <location>
        <position position="1"/>
    </location>
</feature>
<dbReference type="EMBL" id="JASDAP010000005">
    <property type="protein sequence ID" value="KAK1903119.1"/>
    <property type="molecule type" value="Genomic_DNA"/>
</dbReference>
<dbReference type="Proteomes" id="UP001228049">
    <property type="component" value="Unassembled WGS sequence"/>
</dbReference>
<name>A0AAD9CP21_DISEL</name>
<feature type="region of interest" description="Disordered" evidence="1">
    <location>
        <begin position="48"/>
        <end position="83"/>
    </location>
</feature>
<reference evidence="2" key="1">
    <citation type="submission" date="2023-04" db="EMBL/GenBank/DDBJ databases">
        <title>Chromosome-level genome of Chaenocephalus aceratus.</title>
        <authorList>
            <person name="Park H."/>
        </authorList>
    </citation>
    <scope>NUCLEOTIDE SEQUENCE</scope>
    <source>
        <strain evidence="2">DE</strain>
        <tissue evidence="2">Muscle</tissue>
    </source>
</reference>